<evidence type="ECO:0000259" key="6">
    <source>
        <dbReference type="Pfam" id="PF25455"/>
    </source>
</evidence>
<keyword evidence="3" id="KW-0496">Mitochondrion</keyword>
<protein>
    <recommendedName>
        <fullName evidence="6">CAF17 C-terminal domain-containing protein</fullName>
    </recommendedName>
</protein>
<dbReference type="InterPro" id="IPR057460">
    <property type="entry name" value="CAF17_C"/>
</dbReference>
<dbReference type="PANTHER" id="PTHR22602">
    <property type="entry name" value="TRANSFERASE CAF17, MITOCHONDRIAL-RELATED"/>
    <property type="match status" value="1"/>
</dbReference>
<evidence type="ECO:0000256" key="5">
    <source>
        <dbReference type="SAM" id="MobiDB-lite"/>
    </source>
</evidence>
<gene>
    <name evidence="7" type="ORF">HG537_0A08540</name>
</gene>
<dbReference type="SUPFAM" id="SSF103025">
    <property type="entry name" value="Folate-binding domain"/>
    <property type="match status" value="1"/>
</dbReference>
<dbReference type="Pfam" id="PF25455">
    <property type="entry name" value="Beta-barrel_CAF17_C"/>
    <property type="match status" value="1"/>
</dbReference>
<feature type="region of interest" description="Disordered" evidence="5">
    <location>
        <begin position="380"/>
        <end position="401"/>
    </location>
</feature>
<dbReference type="GO" id="GO:0005759">
    <property type="term" value="C:mitochondrial matrix"/>
    <property type="evidence" value="ECO:0007669"/>
    <property type="project" value="UniProtKB-SubCell"/>
</dbReference>
<organism evidence="7 8">
    <name type="scientific">Torulaspora globosa</name>
    <dbReference type="NCBI Taxonomy" id="48254"/>
    <lineage>
        <taxon>Eukaryota</taxon>
        <taxon>Fungi</taxon>
        <taxon>Dikarya</taxon>
        <taxon>Ascomycota</taxon>
        <taxon>Saccharomycotina</taxon>
        <taxon>Saccharomycetes</taxon>
        <taxon>Saccharomycetales</taxon>
        <taxon>Saccharomycetaceae</taxon>
        <taxon>Torulaspora</taxon>
    </lineage>
</organism>
<comment type="subcellular location">
    <subcellularLocation>
        <location evidence="1">Mitochondrion matrix</location>
    </subcellularLocation>
</comment>
<keyword evidence="2" id="KW-0809">Transit peptide</keyword>
<dbReference type="EMBL" id="CP059267">
    <property type="protein sequence ID" value="QLQ78607.1"/>
    <property type="molecule type" value="Genomic_DNA"/>
</dbReference>
<evidence type="ECO:0000256" key="2">
    <source>
        <dbReference type="ARBA" id="ARBA00022946"/>
    </source>
</evidence>
<dbReference type="AlphaFoldDB" id="A0A7H9HPQ6"/>
<dbReference type="InterPro" id="IPR017703">
    <property type="entry name" value="YgfZ/GCV_T_CS"/>
</dbReference>
<dbReference type="OrthoDB" id="191995at2759"/>
<dbReference type="Proteomes" id="UP000510647">
    <property type="component" value="Chromosome 1"/>
</dbReference>
<name>A0A7H9HPQ6_9SACH</name>
<proteinExistence type="inferred from homology"/>
<keyword evidence="8" id="KW-1185">Reference proteome</keyword>
<reference evidence="7 8" key="1">
    <citation type="submission" date="2020-06" db="EMBL/GenBank/DDBJ databases">
        <title>The yeast mating-type switching endonuclease HO is a domesticated member of an unorthodox homing genetic element family.</title>
        <authorList>
            <person name="Coughlan A.Y."/>
            <person name="Lombardi L."/>
            <person name="Braun-Galleani S."/>
            <person name="Martos A.R."/>
            <person name="Galeote V."/>
            <person name="Bigey F."/>
            <person name="Dequin S."/>
            <person name="Byrne K.P."/>
            <person name="Wolfe K.H."/>
        </authorList>
    </citation>
    <scope>NUCLEOTIDE SEQUENCE [LARGE SCALE GENOMIC DNA]</scope>
    <source>
        <strain evidence="7 8">CBS2947</strain>
    </source>
</reference>
<dbReference type="PANTHER" id="PTHR22602:SF0">
    <property type="entry name" value="TRANSFERASE CAF17, MITOCHONDRIAL-RELATED"/>
    <property type="match status" value="1"/>
</dbReference>
<sequence length="456" mass="51044">MTVWRKCLSLGVRCLSNSAQGSLIRYSRTTDKSYIKIRGPDTPKFLNGLLTSKVIPFFIKKNLTTINPDQVQDPNANAVPQFDEKGRNWGIYNELSYNGPYISRFGQYSGILNSKGKLVTDTIVYPVPLASLTPRSEKYPEYLLEFDTSIVDHVLNLFQIHKLTSKVKIMKAEDLISWDLSIKLPPESQNPWIPNLLDPSTMTRTPEEALLFAKSVASALFSGNESSIVALYIERRTDEILETNASAAQCFRIVTNTDVPDISHILNPVGLPFSFNIEKKDPSYFRKLRFEGGYIDSASDFKPETLLPLELNFDYLPNAVSADKGCYVGQELTARTFATGILRKRLVPVTLTNSNALSLLNDDKRYPEILTDSKHDNSPLAAVTTPFGTTTSKPRRSRPAGSLIAYEGDKGVALLRIEHFKKAFDGDQEENGLFHIKVNGKIVEVIPRKPFWLEGG</sequence>
<dbReference type="Gene3D" id="3.30.1360.120">
    <property type="entry name" value="Probable tRNA modification gtpase trme, domain 1"/>
    <property type="match status" value="1"/>
</dbReference>
<evidence type="ECO:0000313" key="8">
    <source>
        <dbReference type="Proteomes" id="UP000510647"/>
    </source>
</evidence>
<dbReference type="GO" id="GO:0016226">
    <property type="term" value="P:iron-sulfur cluster assembly"/>
    <property type="evidence" value="ECO:0007669"/>
    <property type="project" value="TreeGrafter"/>
</dbReference>
<dbReference type="InterPro" id="IPR027266">
    <property type="entry name" value="TrmE/GcvT-like"/>
</dbReference>
<evidence type="ECO:0000256" key="4">
    <source>
        <dbReference type="ARBA" id="ARBA00093447"/>
    </source>
</evidence>
<evidence type="ECO:0000313" key="7">
    <source>
        <dbReference type="EMBL" id="QLQ78607.1"/>
    </source>
</evidence>
<dbReference type="NCBIfam" id="TIGR03317">
    <property type="entry name" value="ygfZ_signature"/>
    <property type="match status" value="1"/>
</dbReference>
<feature type="domain" description="CAF17 C-terminal" evidence="6">
    <location>
        <begin position="343"/>
        <end position="453"/>
    </location>
</feature>
<dbReference type="InterPro" id="IPR045179">
    <property type="entry name" value="YgfZ/GcvT"/>
</dbReference>
<evidence type="ECO:0000256" key="3">
    <source>
        <dbReference type="ARBA" id="ARBA00023128"/>
    </source>
</evidence>
<evidence type="ECO:0000256" key="1">
    <source>
        <dbReference type="ARBA" id="ARBA00004305"/>
    </source>
</evidence>
<accession>A0A7H9HPQ6</accession>
<comment type="similarity">
    <text evidence="4">Belongs to the GcvT family. CAF17/IBA57 subfamily.</text>
</comment>